<sequence length="78" mass="8724">MRTEKLSISLTPDLIALIDAYRANHAIRSRSRVIEQALLRLREDELESAYRDAAADARLDSNIDADGTISDGLSHEAW</sequence>
<dbReference type="GO" id="GO:0006355">
    <property type="term" value="P:regulation of DNA-templated transcription"/>
    <property type="evidence" value="ECO:0007669"/>
    <property type="project" value="InterPro"/>
</dbReference>
<dbReference type="Proteomes" id="UP001138768">
    <property type="component" value="Unassembled WGS sequence"/>
</dbReference>
<dbReference type="EMBL" id="NRRY01000012">
    <property type="protein sequence ID" value="MBK1618676.1"/>
    <property type="molecule type" value="Genomic_DNA"/>
</dbReference>
<dbReference type="SUPFAM" id="SSF47598">
    <property type="entry name" value="Ribbon-helix-helix"/>
    <property type="match status" value="1"/>
</dbReference>
<proteinExistence type="predicted"/>
<evidence type="ECO:0000313" key="2">
    <source>
        <dbReference type="Proteomes" id="UP001138768"/>
    </source>
</evidence>
<reference evidence="1 2" key="1">
    <citation type="journal article" date="2020" name="Microorganisms">
        <title>Osmotic Adaptation and Compatible Solute Biosynthesis of Phototrophic Bacteria as Revealed from Genome Analyses.</title>
        <authorList>
            <person name="Imhoff J.F."/>
            <person name="Rahn T."/>
            <person name="Kunzel S."/>
            <person name="Keller A."/>
            <person name="Neulinger S.C."/>
        </authorList>
    </citation>
    <scope>NUCLEOTIDE SEQUENCE [LARGE SCALE GENOMIC DNA]</scope>
    <source>
        <strain evidence="1 2">DSM 25653</strain>
    </source>
</reference>
<dbReference type="AlphaFoldDB" id="A0A9X1B4F0"/>
<keyword evidence="2" id="KW-1185">Reference proteome</keyword>
<protein>
    <submittedName>
        <fullName evidence="1">CopG family transcriptional regulator</fullName>
    </submittedName>
</protein>
<name>A0A9X1B4F0_9GAMM</name>
<gene>
    <name evidence="1" type="ORF">CKO42_09565</name>
</gene>
<dbReference type="InterPro" id="IPR010985">
    <property type="entry name" value="Ribbon_hlx_hlx"/>
</dbReference>
<accession>A0A9X1B4F0</accession>
<comment type="caution">
    <text evidence="1">The sequence shown here is derived from an EMBL/GenBank/DDBJ whole genome shotgun (WGS) entry which is preliminary data.</text>
</comment>
<dbReference type="RefSeq" id="WP_200242760.1">
    <property type="nucleotide sequence ID" value="NZ_NRRY01000012.1"/>
</dbReference>
<evidence type="ECO:0000313" key="1">
    <source>
        <dbReference type="EMBL" id="MBK1618676.1"/>
    </source>
</evidence>
<organism evidence="1 2">
    <name type="scientific">Lamprobacter modestohalophilus</name>
    <dbReference type="NCBI Taxonomy" id="1064514"/>
    <lineage>
        <taxon>Bacteria</taxon>
        <taxon>Pseudomonadati</taxon>
        <taxon>Pseudomonadota</taxon>
        <taxon>Gammaproteobacteria</taxon>
        <taxon>Chromatiales</taxon>
        <taxon>Chromatiaceae</taxon>
        <taxon>Lamprobacter</taxon>
    </lineage>
</organism>